<dbReference type="VEuPathDB" id="FungiDB:RhiirFUN_005401"/>
<organism evidence="4">
    <name type="scientific">Rhizophagus irregularis</name>
    <dbReference type="NCBI Taxonomy" id="588596"/>
    <lineage>
        <taxon>Eukaryota</taxon>
        <taxon>Fungi</taxon>
        <taxon>Fungi incertae sedis</taxon>
        <taxon>Mucoromycota</taxon>
        <taxon>Glomeromycotina</taxon>
        <taxon>Glomeromycetes</taxon>
        <taxon>Glomerales</taxon>
        <taxon>Glomeraceae</taxon>
        <taxon>Rhizophagus</taxon>
    </lineage>
</organism>
<reference evidence="5 6" key="2">
    <citation type="submission" date="2015-10" db="EMBL/GenBank/DDBJ databases">
        <title>Genome analyses suggest a sexual origin of heterokaryosis in a supposedly ancient asexual fungus.</title>
        <authorList>
            <person name="Ropars J."/>
            <person name="Sedzielewska K."/>
            <person name="Noel J."/>
            <person name="Charron P."/>
            <person name="Farinelli L."/>
            <person name="Marton T."/>
            <person name="Kruger M."/>
            <person name="Pelin A."/>
            <person name="Brachmann A."/>
            <person name="Corradi N."/>
        </authorList>
    </citation>
    <scope>NUCLEOTIDE SEQUENCE [LARGE SCALE GENOMIC DNA]</scope>
    <source>
        <strain evidence="5 6">A4</strain>
    </source>
</reference>
<reference evidence="4" key="1">
    <citation type="submission" date="2015-06" db="EMBL/GenBank/DDBJ databases">
        <title>Evolution and Diversity of Sexually-Related Genes in an Arbuscular Mycorrhizal Fungi.</title>
        <authorList>
            <person name="Charron P."/>
            <person name="Marton T."/>
            <person name="Corradi N."/>
        </authorList>
    </citation>
    <scope>NUCLEOTIDE SEQUENCE</scope>
    <source>
        <strain evidence="4">A4</strain>
    </source>
</reference>
<name>A0A1B1EUN5_9GLOM</name>
<dbReference type="GO" id="GO:0003677">
    <property type="term" value="F:DNA binding"/>
    <property type="evidence" value="ECO:0007669"/>
    <property type="project" value="UniProtKB-UniRule"/>
</dbReference>
<gene>
    <name evidence="4" type="primary">HMG213</name>
    <name evidence="5" type="ORF">RhiirA4_510651</name>
</gene>
<evidence type="ECO:0000256" key="2">
    <source>
        <dbReference type="SAM" id="MobiDB-lite"/>
    </source>
</evidence>
<feature type="compositionally biased region" description="Polar residues" evidence="2">
    <location>
        <begin position="137"/>
        <end position="147"/>
    </location>
</feature>
<evidence type="ECO:0000313" key="6">
    <source>
        <dbReference type="Proteomes" id="UP000234323"/>
    </source>
</evidence>
<dbReference type="Proteomes" id="UP000234323">
    <property type="component" value="Unassembled WGS sequence"/>
</dbReference>
<dbReference type="Gene3D" id="1.10.30.10">
    <property type="entry name" value="High mobility group box domain"/>
    <property type="match status" value="1"/>
</dbReference>
<dbReference type="EMBL" id="LLXI01000267">
    <property type="protein sequence ID" value="PKY43651.1"/>
    <property type="molecule type" value="Genomic_DNA"/>
</dbReference>
<evidence type="ECO:0000259" key="3">
    <source>
        <dbReference type="PROSITE" id="PS50118"/>
    </source>
</evidence>
<dbReference type="SUPFAM" id="SSF47095">
    <property type="entry name" value="HMG-box"/>
    <property type="match status" value="1"/>
</dbReference>
<protein>
    <submittedName>
        <fullName evidence="4">MATA-HMG</fullName>
    </submittedName>
</protein>
<dbReference type="VEuPathDB" id="FungiDB:FUN_005688"/>
<dbReference type="OrthoDB" id="2389782at2759"/>
<sequence>MATHDFSIEYLANSLIVRLDRRNIFPPLHNNPELFLSSVSSLNNLSSYRPKRPPNAFLICRKNVQEESKRKGTYNMRIISKVTSILWKNATREEREVYKRLVNNVYEIHHKRTCIIYKKIAEISNSKKKRTSSNKSPMQSTSKKSPMQSTSKKTSVQSTSNKASMQLLSNTTSIETSRPSLTLPSLNDSIFNFNLIGNDFLLNNQSNNEDNLVSYTNFNGQIHNSNQYDKQNQTLTTYNNDNINNNNNNNLVTPQNYCF</sequence>
<keyword evidence="6" id="KW-1185">Reference proteome</keyword>
<evidence type="ECO:0000313" key="4">
    <source>
        <dbReference type="EMBL" id="ANQ32516.1"/>
    </source>
</evidence>
<dbReference type="EMBL" id="KT212544">
    <property type="protein sequence ID" value="ANQ32516.1"/>
    <property type="molecule type" value="Genomic_DNA"/>
</dbReference>
<keyword evidence="1" id="KW-0539">Nucleus</keyword>
<accession>A0A1B1EUN5</accession>
<feature type="DNA-binding region" description="HMG box" evidence="1">
    <location>
        <begin position="50"/>
        <end position="118"/>
    </location>
</feature>
<evidence type="ECO:0000256" key="1">
    <source>
        <dbReference type="PROSITE-ProRule" id="PRU00267"/>
    </source>
</evidence>
<evidence type="ECO:0000313" key="5">
    <source>
        <dbReference type="EMBL" id="PKY43651.1"/>
    </source>
</evidence>
<dbReference type="InterPro" id="IPR036910">
    <property type="entry name" value="HMG_box_dom_sf"/>
</dbReference>
<feature type="domain" description="HMG box" evidence="3">
    <location>
        <begin position="50"/>
        <end position="118"/>
    </location>
</feature>
<dbReference type="Pfam" id="PF00505">
    <property type="entry name" value="HMG_box"/>
    <property type="match status" value="1"/>
</dbReference>
<proteinExistence type="predicted"/>
<dbReference type="AlphaFoldDB" id="A0A1B1EUN5"/>
<keyword evidence="1" id="KW-0238">DNA-binding</keyword>
<dbReference type="PROSITE" id="PS50118">
    <property type="entry name" value="HMG_BOX_2"/>
    <property type="match status" value="1"/>
</dbReference>
<feature type="compositionally biased region" description="Low complexity" evidence="2">
    <location>
        <begin position="148"/>
        <end position="160"/>
    </location>
</feature>
<feature type="region of interest" description="Disordered" evidence="2">
    <location>
        <begin position="126"/>
        <end position="162"/>
    </location>
</feature>
<dbReference type="InterPro" id="IPR009071">
    <property type="entry name" value="HMG_box_dom"/>
</dbReference>
<dbReference type="GO" id="GO:0005634">
    <property type="term" value="C:nucleus"/>
    <property type="evidence" value="ECO:0007669"/>
    <property type="project" value="UniProtKB-UniRule"/>
</dbReference>
<dbReference type="VEuPathDB" id="FungiDB:RhiirA1_533153"/>